<protein>
    <submittedName>
        <fullName evidence="1">DUF4298 domain-containing protein</fullName>
    </submittedName>
</protein>
<evidence type="ECO:0000313" key="1">
    <source>
        <dbReference type="EMBL" id="TBT95926.1"/>
    </source>
</evidence>
<dbReference type="AlphaFoldDB" id="A0A4Q9KMX1"/>
<comment type="caution">
    <text evidence="1">The sequence shown here is derived from an EMBL/GenBank/DDBJ whole genome shotgun (WGS) entry which is preliminary data.</text>
</comment>
<accession>A0A4Q9KMX1</accession>
<organism evidence="1 2">
    <name type="scientific">Propioniciclava tarda</name>
    <dbReference type="NCBI Taxonomy" id="433330"/>
    <lineage>
        <taxon>Bacteria</taxon>
        <taxon>Bacillati</taxon>
        <taxon>Actinomycetota</taxon>
        <taxon>Actinomycetes</taxon>
        <taxon>Propionibacteriales</taxon>
        <taxon>Propionibacteriaceae</taxon>
        <taxon>Propioniciclava</taxon>
    </lineage>
</organism>
<reference evidence="1 2" key="1">
    <citation type="submission" date="2019-01" db="EMBL/GenBank/DDBJ databases">
        <title>Lactibacter flavus gen. nov., sp. nov., a novel bacterium of the family Propionibacteriaceae isolated from raw milk and dairy products.</title>
        <authorList>
            <person name="Huptas C."/>
            <person name="Wenning M."/>
            <person name="Breitenwieser F."/>
            <person name="Doll E."/>
            <person name="Von Neubeck M."/>
            <person name="Busse H.-J."/>
            <person name="Scherer S."/>
        </authorList>
    </citation>
    <scope>NUCLEOTIDE SEQUENCE [LARGE SCALE GENOMIC DNA]</scope>
    <source>
        <strain evidence="1 2">DSM 22130</strain>
    </source>
</reference>
<keyword evidence="2" id="KW-1185">Reference proteome</keyword>
<proteinExistence type="predicted"/>
<dbReference type="Pfam" id="PF14131">
    <property type="entry name" value="DUF4298"/>
    <property type="match status" value="1"/>
</dbReference>
<dbReference type="InterPro" id="IPR025384">
    <property type="entry name" value="DUF4298"/>
</dbReference>
<dbReference type="EMBL" id="SDMR01000002">
    <property type="protein sequence ID" value="TBT95926.1"/>
    <property type="molecule type" value="Genomic_DNA"/>
</dbReference>
<dbReference type="RefSeq" id="WP_131171041.1">
    <property type="nucleotide sequence ID" value="NZ_FXTL01000002.1"/>
</dbReference>
<sequence>MTAAEPRLSPSMDTLARLLDAVDADNAALRAQLPELRAAAQRARDLSDAYADSWLDERDELIAQFGAEVTPRVLSEDAIFDALTVHERLMKALLHLVASSVFMDDTDPDEG</sequence>
<dbReference type="Proteomes" id="UP000291933">
    <property type="component" value="Unassembled WGS sequence"/>
</dbReference>
<gene>
    <name evidence="1" type="ORF">ET996_02840</name>
</gene>
<name>A0A4Q9KMX1_PROTD</name>
<evidence type="ECO:0000313" key="2">
    <source>
        <dbReference type="Proteomes" id="UP000291933"/>
    </source>
</evidence>